<dbReference type="SMART" id="SM00367">
    <property type="entry name" value="LRR_CC"/>
    <property type="match status" value="2"/>
</dbReference>
<gene>
    <name evidence="1" type="ORF">CCAP1982_LOCUS961</name>
</gene>
<dbReference type="Gene3D" id="3.80.10.10">
    <property type="entry name" value="Ribonuclease Inhibitor"/>
    <property type="match status" value="2"/>
</dbReference>
<sequence>MARTLGTINATEDKLRLLSISRKYFDKFSILLRTPEHIRVAKVSTRFRDVFEVSAHREGTTLQLHHMPDMTSWELREFFRLAGKHIEHLTCEIALVDRDFLIPLIISFCPQLKALIFYNSLNDDSIKKLQHLKCLRSLALSDNQMLTGENINQFSYITELNLCGCNKLTSHNLVGILQYLEHLSRLDIRESVRPTPDIYTALAIHCQKIEVLKMSCPNVPFKIISHLPRLSELTLVDRVSSCFKKKSMLLELAAYRANQMQLLEIISRDTLRFQHMVLISHLENLRVLSITSNLAVDDEALNLFCNLIKLEKLTLKECKAVSDEGLSRLLSHCKQLHYINVQFCLKITNQFAIGAIHTLTTENTERKKPLELYVHRTKVDMSVLSKNATYKEAVANSLIKVVPNVTQLDLIYQVFFNYPLHEAKSGDEDEGIDLTEPKLFGF</sequence>
<dbReference type="GO" id="GO:0031146">
    <property type="term" value="P:SCF-dependent proteasomal ubiquitin-dependent protein catabolic process"/>
    <property type="evidence" value="ECO:0007669"/>
    <property type="project" value="TreeGrafter"/>
</dbReference>
<dbReference type="OrthoDB" id="423607at2759"/>
<protein>
    <submittedName>
        <fullName evidence="1">(Mediterranean fruit fly) hypothetical protein</fullName>
    </submittedName>
</protein>
<reference evidence="1" key="1">
    <citation type="submission" date="2020-11" db="EMBL/GenBank/DDBJ databases">
        <authorList>
            <person name="Whitehead M."/>
        </authorList>
    </citation>
    <scope>NUCLEOTIDE SEQUENCE</scope>
    <source>
        <strain evidence="1">EGII</strain>
    </source>
</reference>
<comment type="caution">
    <text evidence="1">The sequence shown here is derived from an EMBL/GenBank/DDBJ whole genome shotgun (WGS) entry which is preliminary data.</text>
</comment>
<accession>A0A811U0M4</accession>
<keyword evidence="2" id="KW-1185">Reference proteome</keyword>
<evidence type="ECO:0000313" key="1">
    <source>
        <dbReference type="EMBL" id="CAD6992081.1"/>
    </source>
</evidence>
<dbReference type="Proteomes" id="UP000606786">
    <property type="component" value="Unassembled WGS sequence"/>
</dbReference>
<dbReference type="AlphaFoldDB" id="A0A811U0M4"/>
<proteinExistence type="predicted"/>
<dbReference type="InterPro" id="IPR032675">
    <property type="entry name" value="LRR_dom_sf"/>
</dbReference>
<dbReference type="InterPro" id="IPR006553">
    <property type="entry name" value="Leu-rich_rpt_Cys-con_subtyp"/>
</dbReference>
<name>A0A811U0M4_CERCA</name>
<dbReference type="GO" id="GO:0019005">
    <property type="term" value="C:SCF ubiquitin ligase complex"/>
    <property type="evidence" value="ECO:0007669"/>
    <property type="project" value="TreeGrafter"/>
</dbReference>
<dbReference type="EMBL" id="CAJHJT010000001">
    <property type="protein sequence ID" value="CAD6992081.1"/>
    <property type="molecule type" value="Genomic_DNA"/>
</dbReference>
<dbReference type="PANTHER" id="PTHR13318">
    <property type="entry name" value="PARTNER OF PAIRED, ISOFORM B-RELATED"/>
    <property type="match status" value="1"/>
</dbReference>
<dbReference type="SUPFAM" id="SSF52047">
    <property type="entry name" value="RNI-like"/>
    <property type="match status" value="1"/>
</dbReference>
<organism evidence="1 2">
    <name type="scientific">Ceratitis capitata</name>
    <name type="common">Mediterranean fruit fly</name>
    <name type="synonym">Tephritis capitata</name>
    <dbReference type="NCBI Taxonomy" id="7213"/>
    <lineage>
        <taxon>Eukaryota</taxon>
        <taxon>Metazoa</taxon>
        <taxon>Ecdysozoa</taxon>
        <taxon>Arthropoda</taxon>
        <taxon>Hexapoda</taxon>
        <taxon>Insecta</taxon>
        <taxon>Pterygota</taxon>
        <taxon>Neoptera</taxon>
        <taxon>Endopterygota</taxon>
        <taxon>Diptera</taxon>
        <taxon>Brachycera</taxon>
        <taxon>Muscomorpha</taxon>
        <taxon>Tephritoidea</taxon>
        <taxon>Tephritidae</taxon>
        <taxon>Ceratitis</taxon>
        <taxon>Ceratitis</taxon>
    </lineage>
</organism>
<evidence type="ECO:0000313" key="2">
    <source>
        <dbReference type="Proteomes" id="UP000606786"/>
    </source>
</evidence>